<dbReference type="SUPFAM" id="SSF50129">
    <property type="entry name" value="GroES-like"/>
    <property type="match status" value="1"/>
</dbReference>
<comment type="caution">
    <text evidence="4">The sequence shown here is derived from an EMBL/GenBank/DDBJ whole genome shotgun (WGS) entry which is preliminary data.</text>
</comment>
<evidence type="ECO:0000256" key="2">
    <source>
        <dbReference type="ARBA" id="ARBA00023002"/>
    </source>
</evidence>
<dbReference type="PANTHER" id="PTHR48106">
    <property type="entry name" value="QUINONE OXIDOREDUCTASE PIG3-RELATED"/>
    <property type="match status" value="1"/>
</dbReference>
<feature type="domain" description="Enoyl reductase (ER)" evidence="3">
    <location>
        <begin position="8"/>
        <end position="310"/>
    </location>
</feature>
<accession>A0ABW5G285</accession>
<dbReference type="InterPro" id="IPR011032">
    <property type="entry name" value="GroES-like_sf"/>
</dbReference>
<dbReference type="SMART" id="SM00829">
    <property type="entry name" value="PKS_ER"/>
    <property type="match status" value="1"/>
</dbReference>
<keyword evidence="2" id="KW-0560">Oxidoreductase</keyword>
<proteinExistence type="predicted"/>
<sequence>MKAVVVEASQEVALADVPEPAAGPGQAVVDVEAIGVGYVDVMALRGQYAPFPGAGSVLGLEAVGRVRTAGPGVPEHLVGKRVLALPDFGAYAERVAVGTGQLLPAPDGADPVDVVALGLNALVAEGALSRTGVSSGERVLIRGASGGIGVLATQIAHALGAEVTVVTSSAERGERLRKLGATEVVDRTQSALPEDAYDVIVDTVAGPQVHEHLELLRPNGRYVLCGGAAGAPGTETFDALLRTFHNSPTLLAFSLNSLTPEDRRRSWDRVVGLLADGKLSAVVDRSFPLTDAATALQRVDRGQSFGKVVLRQG</sequence>
<evidence type="ECO:0000313" key="4">
    <source>
        <dbReference type="EMBL" id="MFD2420172.1"/>
    </source>
</evidence>
<organism evidence="4 5">
    <name type="scientific">Amycolatopsis pigmentata</name>
    <dbReference type="NCBI Taxonomy" id="450801"/>
    <lineage>
        <taxon>Bacteria</taxon>
        <taxon>Bacillati</taxon>
        <taxon>Actinomycetota</taxon>
        <taxon>Actinomycetes</taxon>
        <taxon>Pseudonocardiales</taxon>
        <taxon>Pseudonocardiaceae</taxon>
        <taxon>Amycolatopsis</taxon>
    </lineage>
</organism>
<dbReference type="Gene3D" id="3.90.180.10">
    <property type="entry name" value="Medium-chain alcohol dehydrogenases, catalytic domain"/>
    <property type="match status" value="1"/>
</dbReference>
<reference evidence="5" key="1">
    <citation type="journal article" date="2019" name="Int. J. Syst. Evol. Microbiol.">
        <title>The Global Catalogue of Microorganisms (GCM) 10K type strain sequencing project: providing services to taxonomists for standard genome sequencing and annotation.</title>
        <authorList>
            <consortium name="The Broad Institute Genomics Platform"/>
            <consortium name="The Broad Institute Genome Sequencing Center for Infectious Disease"/>
            <person name="Wu L."/>
            <person name="Ma J."/>
        </authorList>
    </citation>
    <scope>NUCLEOTIDE SEQUENCE [LARGE SCALE GENOMIC DNA]</scope>
    <source>
        <strain evidence="5">CGMCC 4.7645</strain>
    </source>
</reference>
<evidence type="ECO:0000259" key="3">
    <source>
        <dbReference type="SMART" id="SM00829"/>
    </source>
</evidence>
<dbReference type="InterPro" id="IPR020843">
    <property type="entry name" value="ER"/>
</dbReference>
<dbReference type="Pfam" id="PF13602">
    <property type="entry name" value="ADH_zinc_N_2"/>
    <property type="match status" value="1"/>
</dbReference>
<dbReference type="SUPFAM" id="SSF51735">
    <property type="entry name" value="NAD(P)-binding Rossmann-fold domains"/>
    <property type="match status" value="1"/>
</dbReference>
<keyword evidence="1" id="KW-0521">NADP</keyword>
<dbReference type="Pfam" id="PF08240">
    <property type="entry name" value="ADH_N"/>
    <property type="match status" value="1"/>
</dbReference>
<dbReference type="PANTHER" id="PTHR48106:SF18">
    <property type="entry name" value="QUINONE OXIDOREDUCTASE PIG3"/>
    <property type="match status" value="1"/>
</dbReference>
<name>A0ABW5G285_9PSEU</name>
<dbReference type="EMBL" id="JBHUKR010000017">
    <property type="protein sequence ID" value="MFD2420172.1"/>
    <property type="molecule type" value="Genomic_DNA"/>
</dbReference>
<keyword evidence="5" id="KW-1185">Reference proteome</keyword>
<dbReference type="InterPro" id="IPR036291">
    <property type="entry name" value="NAD(P)-bd_dom_sf"/>
</dbReference>
<dbReference type="Gene3D" id="3.40.50.720">
    <property type="entry name" value="NAD(P)-binding Rossmann-like Domain"/>
    <property type="match status" value="1"/>
</dbReference>
<evidence type="ECO:0000313" key="5">
    <source>
        <dbReference type="Proteomes" id="UP001597417"/>
    </source>
</evidence>
<dbReference type="InterPro" id="IPR013154">
    <property type="entry name" value="ADH-like_N"/>
</dbReference>
<dbReference type="RefSeq" id="WP_378268200.1">
    <property type="nucleotide sequence ID" value="NZ_JBHUKR010000017.1"/>
</dbReference>
<evidence type="ECO:0000256" key="1">
    <source>
        <dbReference type="ARBA" id="ARBA00022857"/>
    </source>
</evidence>
<dbReference type="Proteomes" id="UP001597417">
    <property type="component" value="Unassembled WGS sequence"/>
</dbReference>
<gene>
    <name evidence="4" type="ORF">ACFSXZ_27965</name>
</gene>
<protein>
    <submittedName>
        <fullName evidence="4">Zinc-binding alcohol dehydrogenase family protein</fullName>
    </submittedName>
</protein>